<dbReference type="RefSeq" id="XP_041559198.1">
    <property type="nucleotide sequence ID" value="XM_041706854.1"/>
</dbReference>
<evidence type="ECO:0000256" key="4">
    <source>
        <dbReference type="ARBA" id="ARBA00023136"/>
    </source>
</evidence>
<reference evidence="8" key="1">
    <citation type="submission" date="2021-01" db="EMBL/GenBank/DDBJ databases">
        <authorList>
            <consortium name="Aspergillus puulaauensis MK2 genome sequencing consortium"/>
            <person name="Kazuki M."/>
            <person name="Futagami T."/>
        </authorList>
    </citation>
    <scope>NUCLEOTIDE SEQUENCE</scope>
    <source>
        <strain evidence="8">MK2</strain>
    </source>
</reference>
<evidence type="ECO:0000256" key="7">
    <source>
        <dbReference type="SAM" id="SignalP"/>
    </source>
</evidence>
<accession>A0A7R7XT31</accession>
<dbReference type="Proteomes" id="UP000654913">
    <property type="component" value="Chromosome 6"/>
</dbReference>
<comment type="subcellular location">
    <subcellularLocation>
        <location evidence="1">Membrane</location>
        <topology evidence="1">Single-pass membrane protein</topology>
    </subcellularLocation>
</comment>
<gene>
    <name evidence="8" type="ORF">APUU_60052A</name>
</gene>
<dbReference type="AlphaFoldDB" id="A0A7R7XT31"/>
<dbReference type="OrthoDB" id="4509821at2759"/>
<organism evidence="8 9">
    <name type="scientific">Aspergillus puulaauensis</name>
    <dbReference type="NCBI Taxonomy" id="1220207"/>
    <lineage>
        <taxon>Eukaryota</taxon>
        <taxon>Fungi</taxon>
        <taxon>Dikarya</taxon>
        <taxon>Ascomycota</taxon>
        <taxon>Pezizomycotina</taxon>
        <taxon>Eurotiomycetes</taxon>
        <taxon>Eurotiomycetidae</taxon>
        <taxon>Eurotiales</taxon>
        <taxon>Aspergillaceae</taxon>
        <taxon>Aspergillus</taxon>
    </lineage>
</organism>
<keyword evidence="9" id="KW-1185">Reference proteome</keyword>
<keyword evidence="2 6" id="KW-0812">Transmembrane</keyword>
<sequence>MMAAFVVLLYLAATASIQTTSAQSVGPYLEHPLKQDLMPTDDAYFAWKCFNCKGPITIAIHGKDFHGTTTADWSDSSTTLPPSFLPAIRPHETAAFSFALYSTTKIDRNTLSLGDFGFEFSLFAPTPTTETFTLTETFTPTSEHTTSHTVETSQIPTPGAAEEEDDSADSDEQETGGLSTGGKAGIGVGVTVGALLLAAGAFLVFRRRKRAETTTIREIPATSAVNLPGPGPGLASNQANTVAPGQRYEIGG</sequence>
<keyword evidence="7" id="KW-0732">Signal</keyword>
<evidence type="ECO:0000313" key="9">
    <source>
        <dbReference type="Proteomes" id="UP000654913"/>
    </source>
</evidence>
<keyword evidence="3 6" id="KW-1133">Transmembrane helix</keyword>
<name>A0A7R7XT31_9EURO</name>
<dbReference type="GeneID" id="64977009"/>
<proteinExistence type="predicted"/>
<evidence type="ECO:0000256" key="3">
    <source>
        <dbReference type="ARBA" id="ARBA00022989"/>
    </source>
</evidence>
<keyword evidence="4 6" id="KW-0472">Membrane</keyword>
<reference evidence="8" key="2">
    <citation type="submission" date="2021-02" db="EMBL/GenBank/DDBJ databases">
        <title>Aspergillus puulaauensis MK2 genome sequence.</title>
        <authorList>
            <person name="Futagami T."/>
            <person name="Mori K."/>
            <person name="Kadooka C."/>
            <person name="Tanaka T."/>
        </authorList>
    </citation>
    <scope>NUCLEOTIDE SEQUENCE</scope>
    <source>
        <strain evidence="8">MK2</strain>
    </source>
</reference>
<dbReference type="InterPro" id="IPR051694">
    <property type="entry name" value="Immunoregulatory_rcpt-like"/>
</dbReference>
<feature type="compositionally biased region" description="Acidic residues" evidence="5">
    <location>
        <begin position="161"/>
        <end position="174"/>
    </location>
</feature>
<evidence type="ECO:0000313" key="8">
    <source>
        <dbReference type="EMBL" id="BCS27004.1"/>
    </source>
</evidence>
<feature type="transmembrane region" description="Helical" evidence="6">
    <location>
        <begin position="184"/>
        <end position="205"/>
    </location>
</feature>
<dbReference type="PANTHER" id="PTHR15549:SF26">
    <property type="entry name" value="AXIAL BUDDING PATTERN PROTEIN 2-RELATED"/>
    <property type="match status" value="1"/>
</dbReference>
<dbReference type="NCBIfam" id="TIGR01167">
    <property type="entry name" value="LPXTG_anchor"/>
    <property type="match status" value="1"/>
</dbReference>
<dbReference type="KEGG" id="apuu:APUU_60052A"/>
<feature type="chain" id="PRO_5031074517" evidence="7">
    <location>
        <begin position="23"/>
        <end position="252"/>
    </location>
</feature>
<dbReference type="GO" id="GO:0016020">
    <property type="term" value="C:membrane"/>
    <property type="evidence" value="ECO:0007669"/>
    <property type="project" value="UniProtKB-SubCell"/>
</dbReference>
<evidence type="ECO:0000256" key="2">
    <source>
        <dbReference type="ARBA" id="ARBA00022692"/>
    </source>
</evidence>
<dbReference type="GO" id="GO:0071944">
    <property type="term" value="C:cell periphery"/>
    <property type="evidence" value="ECO:0007669"/>
    <property type="project" value="UniProtKB-ARBA"/>
</dbReference>
<evidence type="ECO:0000256" key="1">
    <source>
        <dbReference type="ARBA" id="ARBA00004167"/>
    </source>
</evidence>
<feature type="compositionally biased region" description="Low complexity" evidence="5">
    <location>
        <begin position="138"/>
        <end position="152"/>
    </location>
</feature>
<protein>
    <submittedName>
        <fullName evidence="8">Uncharacterized protein</fullName>
    </submittedName>
</protein>
<dbReference type="PANTHER" id="PTHR15549">
    <property type="entry name" value="PAIRED IMMUNOGLOBULIN-LIKE TYPE 2 RECEPTOR"/>
    <property type="match status" value="1"/>
</dbReference>
<feature type="region of interest" description="Disordered" evidence="5">
    <location>
        <begin position="138"/>
        <end position="183"/>
    </location>
</feature>
<dbReference type="EMBL" id="AP024448">
    <property type="protein sequence ID" value="BCS27004.1"/>
    <property type="molecule type" value="Genomic_DNA"/>
</dbReference>
<evidence type="ECO:0000256" key="6">
    <source>
        <dbReference type="SAM" id="Phobius"/>
    </source>
</evidence>
<feature type="signal peptide" evidence="7">
    <location>
        <begin position="1"/>
        <end position="22"/>
    </location>
</feature>
<evidence type="ECO:0000256" key="5">
    <source>
        <dbReference type="SAM" id="MobiDB-lite"/>
    </source>
</evidence>